<evidence type="ECO:0000256" key="6">
    <source>
        <dbReference type="ARBA" id="ARBA00022777"/>
    </source>
</evidence>
<reference evidence="12 13" key="1">
    <citation type="submission" date="2018-03" db="EMBL/GenBank/DDBJ databases">
        <title>Genomic Encyclopedia of Type Strains, Phase III (KMG-III): the genomes of soil and plant-associated and newly described type strains.</title>
        <authorList>
            <person name="Whitman W."/>
        </authorList>
    </citation>
    <scope>NUCLEOTIDE SEQUENCE [LARGE SCALE GENOMIC DNA]</scope>
    <source>
        <strain evidence="12 13">CGMCC 4.7097</strain>
    </source>
</reference>
<proteinExistence type="predicted"/>
<evidence type="ECO:0000256" key="8">
    <source>
        <dbReference type="ARBA" id="ARBA00023012"/>
    </source>
</evidence>
<feature type="transmembrane region" description="Helical" evidence="9">
    <location>
        <begin position="115"/>
        <end position="142"/>
    </location>
</feature>
<dbReference type="EC" id="2.7.13.3" evidence="2"/>
<dbReference type="CDD" id="cd16917">
    <property type="entry name" value="HATPase_UhpB-NarQ-NarX-like"/>
    <property type="match status" value="1"/>
</dbReference>
<protein>
    <recommendedName>
        <fullName evidence="2">histidine kinase</fullName>
        <ecNumber evidence="2">2.7.13.3</ecNumber>
    </recommendedName>
</protein>
<keyword evidence="13" id="KW-1185">Reference proteome</keyword>
<keyword evidence="9" id="KW-0812">Transmembrane</keyword>
<dbReference type="Gene3D" id="1.20.5.1930">
    <property type="match status" value="1"/>
</dbReference>
<evidence type="ECO:0000256" key="5">
    <source>
        <dbReference type="ARBA" id="ARBA00022741"/>
    </source>
</evidence>
<dbReference type="Pfam" id="PF07730">
    <property type="entry name" value="HisKA_3"/>
    <property type="match status" value="1"/>
</dbReference>
<accession>A0A2P8I6X1</accession>
<feature type="domain" description="Signal transduction histidine kinase subgroup 3 dimerisation and phosphoacceptor" evidence="10">
    <location>
        <begin position="223"/>
        <end position="290"/>
    </location>
</feature>
<keyword evidence="4" id="KW-0808">Transferase</keyword>
<dbReference type="Pfam" id="PF13796">
    <property type="entry name" value="Sensor"/>
    <property type="match status" value="1"/>
</dbReference>
<evidence type="ECO:0000313" key="13">
    <source>
        <dbReference type="Proteomes" id="UP000241118"/>
    </source>
</evidence>
<evidence type="ECO:0000256" key="1">
    <source>
        <dbReference type="ARBA" id="ARBA00000085"/>
    </source>
</evidence>
<dbReference type="PANTHER" id="PTHR24421">
    <property type="entry name" value="NITRATE/NITRITE SENSOR PROTEIN NARX-RELATED"/>
    <property type="match status" value="1"/>
</dbReference>
<comment type="catalytic activity">
    <reaction evidence="1">
        <text>ATP + protein L-histidine = ADP + protein N-phospho-L-histidine.</text>
        <dbReference type="EC" id="2.7.13.3"/>
    </reaction>
</comment>
<dbReference type="GO" id="GO:0016020">
    <property type="term" value="C:membrane"/>
    <property type="evidence" value="ECO:0007669"/>
    <property type="project" value="InterPro"/>
</dbReference>
<feature type="transmembrane region" description="Helical" evidence="9">
    <location>
        <begin position="40"/>
        <end position="60"/>
    </location>
</feature>
<keyword evidence="9" id="KW-0472">Membrane</keyword>
<keyword evidence="3" id="KW-0597">Phosphoprotein</keyword>
<evidence type="ECO:0000259" key="11">
    <source>
        <dbReference type="Pfam" id="PF13796"/>
    </source>
</evidence>
<dbReference type="OrthoDB" id="5241729at2"/>
<evidence type="ECO:0000256" key="2">
    <source>
        <dbReference type="ARBA" id="ARBA00012438"/>
    </source>
</evidence>
<name>A0A2P8I6X1_SACCR</name>
<dbReference type="AlphaFoldDB" id="A0A2P8I6X1"/>
<dbReference type="InterPro" id="IPR025828">
    <property type="entry name" value="Put_sensor_dom"/>
</dbReference>
<sequence length="425" mass="45605">MTDHDLVRGARVRLTQAGWGLVRAPLCVAGLVLIPLQLYAYPLILVTIGIPLLLLFTALARRYTGFFRWWASQVLEEDIPSPYRLPANRGPMTRVRTIATDPATWRDLAFLPVNAIVGILCGVLPAGFWINGVLGFVMPLIWLDHGRVDYVLLDYDTPGNMVFAPLLGIGFLVLAWWATPRAARLHATVVKWLLAPSATAALTDRVRVLADSRADTVDAQAAELRRIERDLHDGAQARLVALGLSLGMAEELLARDPRAARELLAEARQSSTQALAELRDLVRGIHPPVLADRGLDGALRALALAHPLPVEVDLELAGRPEAPVESAAYFAVAETLTNVAKHSGATGAWVRVRYEDGLLSLMIGDDGRGGAAATEQGGLRGIERRLAAFDGTLGIASPVGGPTIVTMELPCELSSVKTSSSSGTA</sequence>
<keyword evidence="9" id="KW-1133">Transmembrane helix</keyword>
<evidence type="ECO:0000256" key="3">
    <source>
        <dbReference type="ARBA" id="ARBA00022553"/>
    </source>
</evidence>
<evidence type="ECO:0000313" key="12">
    <source>
        <dbReference type="EMBL" id="PSL54234.1"/>
    </source>
</evidence>
<dbReference type="RefSeq" id="WP_106617321.1">
    <property type="nucleotide sequence ID" value="NZ_PYAX01000007.1"/>
</dbReference>
<gene>
    <name evidence="12" type="ORF">B0I31_107292</name>
</gene>
<organism evidence="12 13">
    <name type="scientific">Saccharothrix carnea</name>
    <dbReference type="NCBI Taxonomy" id="1280637"/>
    <lineage>
        <taxon>Bacteria</taxon>
        <taxon>Bacillati</taxon>
        <taxon>Actinomycetota</taxon>
        <taxon>Actinomycetes</taxon>
        <taxon>Pseudonocardiales</taxon>
        <taxon>Pseudonocardiaceae</taxon>
        <taxon>Saccharothrix</taxon>
    </lineage>
</organism>
<dbReference type="InterPro" id="IPR011712">
    <property type="entry name" value="Sig_transdc_His_kin_sub3_dim/P"/>
</dbReference>
<feature type="transmembrane region" description="Helical" evidence="9">
    <location>
        <begin position="12"/>
        <end position="34"/>
    </location>
</feature>
<dbReference type="Proteomes" id="UP000241118">
    <property type="component" value="Unassembled WGS sequence"/>
</dbReference>
<feature type="transmembrane region" description="Helical" evidence="9">
    <location>
        <begin position="162"/>
        <end position="179"/>
    </location>
</feature>
<keyword evidence="6 12" id="KW-0418">Kinase</keyword>
<comment type="caution">
    <text evidence="12">The sequence shown here is derived from an EMBL/GenBank/DDBJ whole genome shotgun (WGS) entry which is preliminary data.</text>
</comment>
<keyword evidence="7" id="KW-0067">ATP-binding</keyword>
<dbReference type="InterPro" id="IPR036890">
    <property type="entry name" value="HATPase_C_sf"/>
</dbReference>
<dbReference type="InterPro" id="IPR050482">
    <property type="entry name" value="Sensor_HK_TwoCompSys"/>
</dbReference>
<dbReference type="GO" id="GO:0046983">
    <property type="term" value="F:protein dimerization activity"/>
    <property type="evidence" value="ECO:0007669"/>
    <property type="project" value="InterPro"/>
</dbReference>
<feature type="domain" description="Putative sensor" evidence="11">
    <location>
        <begin position="22"/>
        <end position="194"/>
    </location>
</feature>
<keyword evidence="8" id="KW-0902">Two-component regulatory system</keyword>
<dbReference type="GO" id="GO:0005524">
    <property type="term" value="F:ATP binding"/>
    <property type="evidence" value="ECO:0007669"/>
    <property type="project" value="UniProtKB-KW"/>
</dbReference>
<dbReference type="SUPFAM" id="SSF55874">
    <property type="entry name" value="ATPase domain of HSP90 chaperone/DNA topoisomerase II/histidine kinase"/>
    <property type="match status" value="1"/>
</dbReference>
<evidence type="ECO:0000256" key="4">
    <source>
        <dbReference type="ARBA" id="ARBA00022679"/>
    </source>
</evidence>
<dbReference type="EMBL" id="PYAX01000007">
    <property type="protein sequence ID" value="PSL54234.1"/>
    <property type="molecule type" value="Genomic_DNA"/>
</dbReference>
<evidence type="ECO:0000256" key="9">
    <source>
        <dbReference type="SAM" id="Phobius"/>
    </source>
</evidence>
<evidence type="ECO:0000256" key="7">
    <source>
        <dbReference type="ARBA" id="ARBA00022840"/>
    </source>
</evidence>
<dbReference type="GO" id="GO:0000155">
    <property type="term" value="F:phosphorelay sensor kinase activity"/>
    <property type="evidence" value="ECO:0007669"/>
    <property type="project" value="InterPro"/>
</dbReference>
<dbReference type="PANTHER" id="PTHR24421:SF10">
    <property type="entry name" value="NITRATE_NITRITE SENSOR PROTEIN NARQ"/>
    <property type="match status" value="1"/>
</dbReference>
<dbReference type="Gene3D" id="3.30.565.10">
    <property type="entry name" value="Histidine kinase-like ATPase, C-terminal domain"/>
    <property type="match status" value="1"/>
</dbReference>
<keyword evidence="5" id="KW-0547">Nucleotide-binding</keyword>
<evidence type="ECO:0000259" key="10">
    <source>
        <dbReference type="Pfam" id="PF07730"/>
    </source>
</evidence>